<feature type="transmembrane region" description="Helical" evidence="1">
    <location>
        <begin position="65"/>
        <end position="88"/>
    </location>
</feature>
<feature type="transmembrane region" description="Helical" evidence="1">
    <location>
        <begin position="100"/>
        <end position="123"/>
    </location>
</feature>
<dbReference type="eggNOG" id="ENOG502ZC42">
    <property type="taxonomic scope" value="Bacteria"/>
</dbReference>
<keyword evidence="3" id="KW-1185">Reference proteome</keyword>
<name>W7J3L7_9PSEU</name>
<dbReference type="PATRIC" id="fig|909613.9.peg.4018"/>
<dbReference type="EMBL" id="AYXG01000147">
    <property type="protein sequence ID" value="EWC60734.1"/>
    <property type="molecule type" value="Genomic_DNA"/>
</dbReference>
<dbReference type="Proteomes" id="UP000019277">
    <property type="component" value="Unassembled WGS sequence"/>
</dbReference>
<gene>
    <name evidence="2" type="ORF">UO65_4017</name>
</gene>
<keyword evidence="1" id="KW-0812">Transmembrane</keyword>
<organism evidence="2 3">
    <name type="scientific">Actinokineospora spheciospongiae</name>
    <dbReference type="NCBI Taxonomy" id="909613"/>
    <lineage>
        <taxon>Bacteria</taxon>
        <taxon>Bacillati</taxon>
        <taxon>Actinomycetota</taxon>
        <taxon>Actinomycetes</taxon>
        <taxon>Pseudonocardiales</taxon>
        <taxon>Pseudonocardiaceae</taxon>
        <taxon>Actinokineospora</taxon>
    </lineage>
</organism>
<feature type="transmembrane region" description="Helical" evidence="1">
    <location>
        <begin position="219"/>
        <end position="241"/>
    </location>
</feature>
<proteinExistence type="predicted"/>
<feature type="transmembrane region" description="Helical" evidence="1">
    <location>
        <begin position="193"/>
        <end position="212"/>
    </location>
</feature>
<feature type="transmembrane region" description="Helical" evidence="1">
    <location>
        <begin position="135"/>
        <end position="156"/>
    </location>
</feature>
<keyword evidence="1" id="KW-0472">Membrane</keyword>
<evidence type="ECO:0000256" key="1">
    <source>
        <dbReference type="SAM" id="Phobius"/>
    </source>
</evidence>
<keyword evidence="1" id="KW-1133">Transmembrane helix</keyword>
<accession>W7J3L7</accession>
<comment type="caution">
    <text evidence="2">The sequence shown here is derived from an EMBL/GenBank/DDBJ whole genome shotgun (WGS) entry which is preliminary data.</text>
</comment>
<feature type="transmembrane region" description="Helical" evidence="1">
    <location>
        <begin position="253"/>
        <end position="271"/>
    </location>
</feature>
<evidence type="ECO:0000313" key="3">
    <source>
        <dbReference type="Proteomes" id="UP000019277"/>
    </source>
</evidence>
<feature type="transmembrane region" description="Helical" evidence="1">
    <location>
        <begin position="36"/>
        <end position="53"/>
    </location>
</feature>
<reference evidence="2 3" key="1">
    <citation type="journal article" date="2014" name="Genome Announc.">
        <title>Draft Genome Sequence of the Antitrypanosomally Active Sponge-Associated Bacterium Actinokineospora sp. Strain EG49.</title>
        <authorList>
            <person name="Harjes J."/>
            <person name="Ryu T."/>
            <person name="Abdelmohsen U.R."/>
            <person name="Moitinho-Silva L."/>
            <person name="Horn H."/>
            <person name="Ravasi T."/>
            <person name="Hentschel U."/>
        </authorList>
    </citation>
    <scope>NUCLEOTIDE SEQUENCE [LARGE SCALE GENOMIC DNA]</scope>
    <source>
        <strain evidence="2 3">EG49</strain>
    </source>
</reference>
<dbReference type="STRING" id="909613.UO65_4017"/>
<sequence>MFTGVMAALAVVAVLGLVVDDRVLFGAPIWLKPLKFALSFVAYSLTWAWLLSLHPNPPRALGRVGTVLVGASAVEMVIIVAAAVRGVGSHFNVSTPLNAALFNVMGVTVVVLWVGTLFLSLKVGAQRLAPAPELLAIRLGMAIALVGMLVGVLMLVQPSGVDGISGAHTVGAPDGGPGMALTGWSTVAGDLRVGHFVGMHALQALPLVAYLIRRLATPVRLRLVATAGAGALGLTVLVTWQALRGQALLDPDALTVGAYVLLIVGVAASALPRREAVRA</sequence>
<protein>
    <submittedName>
        <fullName evidence="2">Uncharacterized protein</fullName>
    </submittedName>
</protein>
<evidence type="ECO:0000313" key="2">
    <source>
        <dbReference type="EMBL" id="EWC60734.1"/>
    </source>
</evidence>
<dbReference type="AlphaFoldDB" id="W7J3L7"/>